<feature type="region of interest" description="Disordered" evidence="1">
    <location>
        <begin position="355"/>
        <end position="375"/>
    </location>
</feature>
<feature type="region of interest" description="Disordered" evidence="1">
    <location>
        <begin position="1"/>
        <end position="22"/>
    </location>
</feature>
<reference evidence="2" key="1">
    <citation type="submission" date="2021-01" db="EMBL/GenBank/DDBJ databases">
        <authorList>
            <person name="Corre E."/>
            <person name="Pelletier E."/>
            <person name="Niang G."/>
            <person name="Scheremetjew M."/>
            <person name="Finn R."/>
            <person name="Kale V."/>
            <person name="Holt S."/>
            <person name="Cochrane G."/>
            <person name="Meng A."/>
            <person name="Brown T."/>
            <person name="Cohen L."/>
        </authorList>
    </citation>
    <scope>NUCLEOTIDE SEQUENCE</scope>
    <source>
        <strain evidence="2">CCMP3105</strain>
    </source>
</reference>
<organism evidence="2">
    <name type="scientific">Alexandrium monilatum</name>
    <dbReference type="NCBI Taxonomy" id="311494"/>
    <lineage>
        <taxon>Eukaryota</taxon>
        <taxon>Sar</taxon>
        <taxon>Alveolata</taxon>
        <taxon>Dinophyceae</taxon>
        <taxon>Gonyaulacales</taxon>
        <taxon>Pyrocystaceae</taxon>
        <taxon>Alexandrium</taxon>
    </lineage>
</organism>
<dbReference type="AlphaFoldDB" id="A0A7S4SJR2"/>
<evidence type="ECO:0000313" key="2">
    <source>
        <dbReference type="EMBL" id="CAE4645630.1"/>
    </source>
</evidence>
<feature type="compositionally biased region" description="Basic residues" evidence="1">
    <location>
        <begin position="11"/>
        <end position="22"/>
    </location>
</feature>
<gene>
    <name evidence="2" type="ORF">AMON00008_LOCUS50210</name>
</gene>
<name>A0A7S4SJR2_9DINO</name>
<sequence length="435" mass="47964">MFDSAAPCTRSRCRRRHGSPASRRIRSFTATPEALRGCAWTPSPTASKLPAESFRGAGCQCAISKEEPTARSCFSPCGRSSALWTVSRRRSRLSGPGFPIPRRATRFTEAIALDWIGLDPTRYTVTYTVEWKPSDLRMPGPGGGHTMCKFTSAHVTGLPAGKEVRVRVLACIPNKDPTQAPLRLNGPWHDVETLPPKKESELPNLDPLGSYREGCAASGCKRYVAPQESEEYVNNPNMTLCCRCGRAFMDHSRQGEEQGVGARKAGAGKFRTSAKGLDSYGISKNDPFAKLSTSAPAMPYTVVFKAVLVRSEPSVKGEKIGVLYQDQVVNGHVHKGWSMLTEATCNKARGQEFYGPLPANTEKQKRYSARRWPGPSTPRLGGEEFRFLQGHRHVQRQEEAIVDEVVPSHRRRGRFQDDAYPLLDLGGRPPLIIAP</sequence>
<accession>A0A7S4SJR2</accession>
<proteinExistence type="predicted"/>
<dbReference type="EMBL" id="HBNR01070870">
    <property type="protein sequence ID" value="CAE4645630.1"/>
    <property type="molecule type" value="Transcribed_RNA"/>
</dbReference>
<protein>
    <submittedName>
        <fullName evidence="2">Uncharacterized protein</fullName>
    </submittedName>
</protein>
<evidence type="ECO:0000256" key="1">
    <source>
        <dbReference type="SAM" id="MobiDB-lite"/>
    </source>
</evidence>